<proteinExistence type="predicted"/>
<organism evidence="1">
    <name type="scientific">Arundo donax</name>
    <name type="common">Giant reed</name>
    <name type="synonym">Donax arundinaceus</name>
    <dbReference type="NCBI Taxonomy" id="35708"/>
    <lineage>
        <taxon>Eukaryota</taxon>
        <taxon>Viridiplantae</taxon>
        <taxon>Streptophyta</taxon>
        <taxon>Embryophyta</taxon>
        <taxon>Tracheophyta</taxon>
        <taxon>Spermatophyta</taxon>
        <taxon>Magnoliopsida</taxon>
        <taxon>Liliopsida</taxon>
        <taxon>Poales</taxon>
        <taxon>Poaceae</taxon>
        <taxon>PACMAD clade</taxon>
        <taxon>Arundinoideae</taxon>
        <taxon>Arundineae</taxon>
        <taxon>Arundo</taxon>
    </lineage>
</organism>
<reference evidence="1" key="1">
    <citation type="submission" date="2014-09" db="EMBL/GenBank/DDBJ databases">
        <authorList>
            <person name="Magalhaes I.L.F."/>
            <person name="Oliveira U."/>
            <person name="Santos F.R."/>
            <person name="Vidigal T.H.D.A."/>
            <person name="Brescovit A.D."/>
            <person name="Santos A.J."/>
        </authorList>
    </citation>
    <scope>NUCLEOTIDE SEQUENCE</scope>
    <source>
        <tissue evidence="1">Shoot tissue taken approximately 20 cm above the soil surface</tissue>
    </source>
</reference>
<dbReference type="EMBL" id="GBRH01278463">
    <property type="protein sequence ID" value="JAD19432.1"/>
    <property type="molecule type" value="Transcribed_RNA"/>
</dbReference>
<name>A0A0A8Y5Z4_ARUDO</name>
<dbReference type="AlphaFoldDB" id="A0A0A8Y5Z4"/>
<evidence type="ECO:0000313" key="1">
    <source>
        <dbReference type="EMBL" id="JAD19432.1"/>
    </source>
</evidence>
<accession>A0A0A8Y5Z4</accession>
<protein>
    <submittedName>
        <fullName evidence="1">Uncharacterized protein</fullName>
    </submittedName>
</protein>
<sequence length="58" mass="6529">MTAGPRHRLRRRWSRRWTTSPAPSGHRCTSRPMIGRLTTTCTSLMTLSAICLQVSLSS</sequence>
<reference evidence="1" key="2">
    <citation type="journal article" date="2015" name="Data Brief">
        <title>Shoot transcriptome of the giant reed, Arundo donax.</title>
        <authorList>
            <person name="Barrero R.A."/>
            <person name="Guerrero F.D."/>
            <person name="Moolhuijzen P."/>
            <person name="Goolsby J.A."/>
            <person name="Tidwell J."/>
            <person name="Bellgard S.E."/>
            <person name="Bellgard M.I."/>
        </authorList>
    </citation>
    <scope>NUCLEOTIDE SEQUENCE</scope>
    <source>
        <tissue evidence="1">Shoot tissue taken approximately 20 cm above the soil surface</tissue>
    </source>
</reference>